<protein>
    <submittedName>
        <fullName evidence="2">Uncharacterized protein</fullName>
    </submittedName>
</protein>
<feature type="compositionally biased region" description="Basic and acidic residues" evidence="1">
    <location>
        <begin position="411"/>
        <end position="422"/>
    </location>
</feature>
<sequence>MSHKNRTGKDCDHKDGLDSLLEECAVFVAPHPSSDEKMAPDSNCMNVTEEDEWDDWETTKEPILSSTSDCSSSPLQPTLDEARVKFFQGQLQKYIQDLADPYILQEIESDLAKKHYKDFIEYFTDKPHMAQYTLDHELTRMSYKLVRSSGAPDRHHTYQDDMIVESYQRNSRKDSNYQHGPVDFSVSNPTEGNEFPVPKLYVLAEDDPASIRAIHAICAQNLTWRFANQILFADMLETIQRRFFRADLEVGVVSRDSKFVVDVDADSVEGTAIFHISLAGGTDGPVEVARLQGRIKVEVKKQCLVQCVKLMRLLPVFDDTLARVASALVKHEHGAQEGREGEEGGWGWKTTSHFPLTTLKKEMLAAGEGLMQAVTTVGKVLEEVAAEAALDERLQQGKGPESPEESCSIEEELKGSTDDPRRGCTFARGSEKGGGIVHVARDKREKGREGGQEGGRGPTGALGWLQASESMLEGVVGGLGSLIGASGSQSGFGFHLPRGARVPPSPFSSKWVGAGSGGNGEEELERVQLYRREGEGEREKGTEVGGMDACEA</sequence>
<evidence type="ECO:0000256" key="1">
    <source>
        <dbReference type="SAM" id="MobiDB-lite"/>
    </source>
</evidence>
<comment type="caution">
    <text evidence="2">The sequence shown here is derived from an EMBL/GenBank/DDBJ whole genome shotgun (WGS) entry which is preliminary data.</text>
</comment>
<proteinExistence type="predicted"/>
<feature type="compositionally biased region" description="Basic and acidic residues" evidence="1">
    <location>
        <begin position="532"/>
        <end position="542"/>
    </location>
</feature>
<name>W7U7S3_9STRA</name>
<evidence type="ECO:0000313" key="2">
    <source>
        <dbReference type="EMBL" id="EWM28876.1"/>
    </source>
</evidence>
<feature type="region of interest" description="Disordered" evidence="1">
    <location>
        <begin position="532"/>
        <end position="552"/>
    </location>
</feature>
<dbReference type="OrthoDB" id="10355144at2759"/>
<feature type="compositionally biased region" description="Basic and acidic residues" evidence="1">
    <location>
        <begin position="439"/>
        <end position="451"/>
    </location>
</feature>
<organism evidence="2 3">
    <name type="scientific">Nannochloropsis gaditana</name>
    <dbReference type="NCBI Taxonomy" id="72520"/>
    <lineage>
        <taxon>Eukaryota</taxon>
        <taxon>Sar</taxon>
        <taxon>Stramenopiles</taxon>
        <taxon>Ochrophyta</taxon>
        <taxon>Eustigmatophyceae</taxon>
        <taxon>Eustigmatales</taxon>
        <taxon>Monodopsidaceae</taxon>
        <taxon>Nannochloropsis</taxon>
    </lineage>
</organism>
<feature type="region of interest" description="Disordered" evidence="1">
    <location>
        <begin position="391"/>
        <end position="459"/>
    </location>
</feature>
<keyword evidence="3" id="KW-1185">Reference proteome</keyword>
<accession>W7U7S3</accession>
<dbReference type="EMBL" id="AZIL01000265">
    <property type="protein sequence ID" value="EWM28876.1"/>
    <property type="molecule type" value="Genomic_DNA"/>
</dbReference>
<evidence type="ECO:0000313" key="3">
    <source>
        <dbReference type="Proteomes" id="UP000019335"/>
    </source>
</evidence>
<dbReference type="Proteomes" id="UP000019335">
    <property type="component" value="Chromosome 4"/>
</dbReference>
<dbReference type="AlphaFoldDB" id="W7U7S3"/>
<reference evidence="2 3" key="1">
    <citation type="journal article" date="2014" name="Mol. Plant">
        <title>Chromosome Scale Genome Assembly and Transcriptome Profiling of Nannochloropsis gaditana in Nitrogen Depletion.</title>
        <authorList>
            <person name="Corteggiani Carpinelli E."/>
            <person name="Telatin A."/>
            <person name="Vitulo N."/>
            <person name="Forcato C."/>
            <person name="D'Angelo M."/>
            <person name="Schiavon R."/>
            <person name="Vezzi A."/>
            <person name="Giacometti G.M."/>
            <person name="Morosinotto T."/>
            <person name="Valle G."/>
        </authorList>
    </citation>
    <scope>NUCLEOTIDE SEQUENCE [LARGE SCALE GENOMIC DNA]</scope>
    <source>
        <strain evidence="2 3">B-31</strain>
    </source>
</reference>
<gene>
    <name evidence="2" type="ORF">Naga_100095g14</name>
</gene>